<organism evidence="1 2">
    <name type="scientific">Hyalomma asiaticum</name>
    <name type="common">Tick</name>
    <dbReference type="NCBI Taxonomy" id="266040"/>
    <lineage>
        <taxon>Eukaryota</taxon>
        <taxon>Metazoa</taxon>
        <taxon>Ecdysozoa</taxon>
        <taxon>Arthropoda</taxon>
        <taxon>Chelicerata</taxon>
        <taxon>Arachnida</taxon>
        <taxon>Acari</taxon>
        <taxon>Parasitiformes</taxon>
        <taxon>Ixodida</taxon>
        <taxon>Ixodoidea</taxon>
        <taxon>Ixodidae</taxon>
        <taxon>Hyalomminae</taxon>
        <taxon>Hyalomma</taxon>
    </lineage>
</organism>
<evidence type="ECO:0000313" key="1">
    <source>
        <dbReference type="EMBL" id="KAH6925267.1"/>
    </source>
</evidence>
<dbReference type="Proteomes" id="UP000821845">
    <property type="component" value="Chromosome 7"/>
</dbReference>
<proteinExistence type="predicted"/>
<keyword evidence="2" id="KW-1185">Reference proteome</keyword>
<accession>A0ACB7RWK5</accession>
<protein>
    <submittedName>
        <fullName evidence="1">Uncharacterized protein</fullName>
    </submittedName>
</protein>
<dbReference type="EMBL" id="CM023487">
    <property type="protein sequence ID" value="KAH6925267.1"/>
    <property type="molecule type" value="Genomic_DNA"/>
</dbReference>
<reference evidence="1" key="1">
    <citation type="submission" date="2020-05" db="EMBL/GenBank/DDBJ databases">
        <title>Large-scale comparative analyses of tick genomes elucidate their genetic diversity and vector capacities.</title>
        <authorList>
            <person name="Jia N."/>
            <person name="Wang J."/>
            <person name="Shi W."/>
            <person name="Du L."/>
            <person name="Sun Y."/>
            <person name="Zhan W."/>
            <person name="Jiang J."/>
            <person name="Wang Q."/>
            <person name="Zhang B."/>
            <person name="Ji P."/>
            <person name="Sakyi L.B."/>
            <person name="Cui X."/>
            <person name="Yuan T."/>
            <person name="Jiang B."/>
            <person name="Yang W."/>
            <person name="Lam T.T.-Y."/>
            <person name="Chang Q."/>
            <person name="Ding S."/>
            <person name="Wang X."/>
            <person name="Zhu J."/>
            <person name="Ruan X."/>
            <person name="Zhao L."/>
            <person name="Wei J."/>
            <person name="Que T."/>
            <person name="Du C."/>
            <person name="Cheng J."/>
            <person name="Dai P."/>
            <person name="Han X."/>
            <person name="Huang E."/>
            <person name="Gao Y."/>
            <person name="Liu J."/>
            <person name="Shao H."/>
            <person name="Ye R."/>
            <person name="Li L."/>
            <person name="Wei W."/>
            <person name="Wang X."/>
            <person name="Wang C."/>
            <person name="Yang T."/>
            <person name="Huo Q."/>
            <person name="Li W."/>
            <person name="Guo W."/>
            <person name="Chen H."/>
            <person name="Zhou L."/>
            <person name="Ni X."/>
            <person name="Tian J."/>
            <person name="Zhou Y."/>
            <person name="Sheng Y."/>
            <person name="Liu T."/>
            <person name="Pan Y."/>
            <person name="Xia L."/>
            <person name="Li J."/>
            <person name="Zhao F."/>
            <person name="Cao W."/>
        </authorList>
    </citation>
    <scope>NUCLEOTIDE SEQUENCE</scope>
    <source>
        <strain evidence="1">Hyas-2018</strain>
    </source>
</reference>
<gene>
    <name evidence="1" type="ORF">HPB50_003164</name>
</gene>
<comment type="caution">
    <text evidence="1">The sequence shown here is derived from an EMBL/GenBank/DDBJ whole genome shotgun (WGS) entry which is preliminary data.</text>
</comment>
<evidence type="ECO:0000313" key="2">
    <source>
        <dbReference type="Proteomes" id="UP000821845"/>
    </source>
</evidence>
<name>A0ACB7RWK5_HYAAI</name>
<sequence length="344" mass="37909">MDVATVVGCVVSDLIRVTTATSFRYTGRLALYACSCGRVREDMLNHDELSLQERVSDLEKKSLEQADEITCLRSTIADLLRRINQLEGREDMLNHDELSLQERVSDLEKKSLEQADEITCLRSTIADLLRRINQLEGRGHATTPTKVSPSLPQHPAAVQNRHTFHRQASNSSTSSYTDGVTPHNGNHHPTHTSPGVAPQRRLSYFPTASTSSLHSEGGQSSTSASPVPSPAPSSYRSSPSPRQTPSPNRHISASTSNLSAMKRWSSSCSSQDFATASSTREAQLNTEDGTVRMYLRGRPIVMHIPSEQLHDYSLMKVNSAPSQRLKLEWVYPSTDCCASEACQC</sequence>